<dbReference type="Pfam" id="PF05028">
    <property type="entry name" value="PARG_cat_C"/>
    <property type="match status" value="1"/>
</dbReference>
<protein>
    <recommendedName>
        <fullName evidence="2">poly(ADP-ribose) glycohydrolase</fullName>
        <ecNumber evidence="2">3.2.1.143</ecNumber>
    </recommendedName>
</protein>
<dbReference type="PANTHER" id="PTHR12837:SF15">
    <property type="entry name" value="POLY(ADP-RIBOSE) GLYCOHYDROLASE"/>
    <property type="match status" value="1"/>
</dbReference>
<dbReference type="EC" id="3.2.1.143" evidence="2"/>
<reference evidence="8" key="1">
    <citation type="submission" date="2021-09" db="EMBL/GenBank/DDBJ databases">
        <authorList>
            <person name="Martin H S."/>
        </authorList>
    </citation>
    <scope>NUCLEOTIDE SEQUENCE</scope>
</reference>
<keyword evidence="3" id="KW-0378">Hydrolase</keyword>
<feature type="domain" description="PARG helical" evidence="7">
    <location>
        <begin position="111"/>
        <end position="229"/>
    </location>
</feature>
<organism evidence="8 9">
    <name type="scientific">Danaus chrysippus</name>
    <name type="common">African queen</name>
    <dbReference type="NCBI Taxonomy" id="151541"/>
    <lineage>
        <taxon>Eukaryota</taxon>
        <taxon>Metazoa</taxon>
        <taxon>Ecdysozoa</taxon>
        <taxon>Arthropoda</taxon>
        <taxon>Hexapoda</taxon>
        <taxon>Insecta</taxon>
        <taxon>Pterygota</taxon>
        <taxon>Neoptera</taxon>
        <taxon>Endopterygota</taxon>
        <taxon>Lepidoptera</taxon>
        <taxon>Glossata</taxon>
        <taxon>Ditrysia</taxon>
        <taxon>Papilionoidea</taxon>
        <taxon>Nymphalidae</taxon>
        <taxon>Danainae</taxon>
        <taxon>Danaini</taxon>
        <taxon>Danaina</taxon>
        <taxon>Danaus</taxon>
        <taxon>Anosia</taxon>
    </lineage>
</organism>
<name>A0A8J2R2A8_9NEOP</name>
<feature type="binding site" evidence="5">
    <location>
        <position position="273"/>
    </location>
    <ligand>
        <name>substrate</name>
    </ligand>
</feature>
<keyword evidence="9" id="KW-1185">Reference proteome</keyword>
<evidence type="ECO:0000259" key="7">
    <source>
        <dbReference type="Pfam" id="PF20811"/>
    </source>
</evidence>
<gene>
    <name evidence="8" type="ORF">DCHRY22_LOCUS12608</name>
</gene>
<evidence type="ECO:0000256" key="4">
    <source>
        <dbReference type="PIRSR" id="PIRSR607724-1"/>
    </source>
</evidence>
<dbReference type="GO" id="GO:0005975">
    <property type="term" value="P:carbohydrate metabolic process"/>
    <property type="evidence" value="ECO:0007669"/>
    <property type="project" value="InterPro"/>
</dbReference>
<comment type="caution">
    <text evidence="8">The sequence shown here is derived from an EMBL/GenBank/DDBJ whole genome shotgun (WGS) entry which is preliminary data.</text>
</comment>
<evidence type="ECO:0000256" key="2">
    <source>
        <dbReference type="ARBA" id="ARBA00012255"/>
    </source>
</evidence>
<feature type="active site" evidence="4">
    <location>
        <position position="270"/>
    </location>
</feature>
<dbReference type="Proteomes" id="UP000789524">
    <property type="component" value="Unassembled WGS sequence"/>
</dbReference>
<dbReference type="GO" id="GO:1990966">
    <property type="term" value="P:ATP generation from poly-ADP-D-ribose"/>
    <property type="evidence" value="ECO:0007669"/>
    <property type="project" value="TreeGrafter"/>
</dbReference>
<dbReference type="AlphaFoldDB" id="A0A8J2R2A8"/>
<dbReference type="InterPro" id="IPR007724">
    <property type="entry name" value="Poly_GlycHdrlase"/>
</dbReference>
<evidence type="ECO:0000313" key="8">
    <source>
        <dbReference type="EMBL" id="CAG9578125.1"/>
    </source>
</evidence>
<feature type="binding site" evidence="5">
    <location>
        <position position="328"/>
    </location>
    <ligand>
        <name>substrate</name>
    </ligand>
</feature>
<dbReference type="GO" id="GO:0009225">
    <property type="term" value="P:nucleotide-sugar metabolic process"/>
    <property type="evidence" value="ECO:0007669"/>
    <property type="project" value="TreeGrafter"/>
</dbReference>
<evidence type="ECO:0000256" key="1">
    <source>
        <dbReference type="ARBA" id="ARBA00009545"/>
    </source>
</evidence>
<dbReference type="GO" id="GO:0006282">
    <property type="term" value="P:regulation of DNA repair"/>
    <property type="evidence" value="ECO:0007669"/>
    <property type="project" value="InterPro"/>
</dbReference>
<accession>A0A8J2R2A8</accession>
<feature type="active site" evidence="4">
    <location>
        <position position="289"/>
    </location>
</feature>
<sequence>MHNTHCWTAEDFPPVEPSEDHIVLYRIHNGEYIPNIGEDKWDKDHVKMPCSDRNISKEMNETKQWDVIAKALSQKIKNSEDLASAILTYQTQFKDIWKFKAMHRFFNEYWDKKDSEYFFENTLPKVARLALDLPELIKSPIPLLKQGCNKSISFTQLQLASLLANAFFCTFPERNNKRKDSEYKTYPPVNFNVLYDGGGPKVMEKFKFICHYFKRVCEVNPTGVVTFSRRYIPIDKCPDWSRVTLPMSTVPLHVDDSKLIEDATYWIQMDFANKYIGGGVLRRGAVQEEIRFVSNPELMVSLLFTEVLGPTEAVMIIGTERYSTHTGYSSTIKWAGNYIDETPTDSSARRQCAILALDARRFPKPDEQYCKEMIDRELNKAYVGFSFYSKAGGLSYPGVATGNWGCGAFGGSAKLKSLLQIMACVKAGRSISYFTFNDATLKNNIEHMYEYLRTNNVTVGDLYKCLMDFCESEDHVSVFVNLYENIENYFKEQTSLDGNLPKR</sequence>
<dbReference type="GO" id="GO:0004649">
    <property type="term" value="F:poly(ADP-ribose) glycohydrolase activity"/>
    <property type="evidence" value="ECO:0007669"/>
    <property type="project" value="UniProtKB-EC"/>
</dbReference>
<feature type="binding site" evidence="5">
    <location>
        <position position="287"/>
    </location>
    <ligand>
        <name>substrate</name>
    </ligand>
</feature>
<dbReference type="PANTHER" id="PTHR12837">
    <property type="entry name" value="POLY ADP-RIBOSE GLYCOHYDROLASE"/>
    <property type="match status" value="1"/>
</dbReference>
<proteinExistence type="inferred from homology"/>
<dbReference type="GO" id="GO:0005634">
    <property type="term" value="C:nucleus"/>
    <property type="evidence" value="ECO:0007669"/>
    <property type="project" value="TreeGrafter"/>
</dbReference>
<feature type="domain" description="PARG catalytic Macro" evidence="6">
    <location>
        <begin position="238"/>
        <end position="442"/>
    </location>
</feature>
<comment type="similarity">
    <text evidence="1">Belongs to the poly(ADP-ribose) glycohydrolase family.</text>
</comment>
<feature type="active site" evidence="4">
    <location>
        <position position="288"/>
    </location>
</feature>
<dbReference type="OrthoDB" id="1937899at2759"/>
<evidence type="ECO:0000259" key="6">
    <source>
        <dbReference type="Pfam" id="PF05028"/>
    </source>
</evidence>
<dbReference type="EMBL" id="CAKASE010000077">
    <property type="protein sequence ID" value="CAG9578125.1"/>
    <property type="molecule type" value="Genomic_DNA"/>
</dbReference>
<dbReference type="InterPro" id="IPR048362">
    <property type="entry name" value="PARG_helical"/>
</dbReference>
<dbReference type="Pfam" id="PF20811">
    <property type="entry name" value="PARG_cat_N"/>
    <property type="match status" value="1"/>
</dbReference>
<dbReference type="GO" id="GO:0005737">
    <property type="term" value="C:cytoplasm"/>
    <property type="evidence" value="ECO:0007669"/>
    <property type="project" value="TreeGrafter"/>
</dbReference>
<evidence type="ECO:0000256" key="5">
    <source>
        <dbReference type="PIRSR" id="PIRSR607724-2"/>
    </source>
</evidence>
<evidence type="ECO:0000313" key="9">
    <source>
        <dbReference type="Proteomes" id="UP000789524"/>
    </source>
</evidence>
<dbReference type="InterPro" id="IPR046372">
    <property type="entry name" value="PARG_cat_C"/>
</dbReference>
<evidence type="ECO:0000256" key="3">
    <source>
        <dbReference type="ARBA" id="ARBA00022801"/>
    </source>
</evidence>